<proteinExistence type="predicted"/>
<dbReference type="PANTHER" id="PTHR46967">
    <property type="entry name" value="INSULIN-LIKE GROWTH FACTOR BINDING PROTEIN,N-TERMINAL"/>
    <property type="match status" value="1"/>
</dbReference>
<feature type="domain" description="Tyrosine-protein kinase ephrin type A/B receptor-like" evidence="3">
    <location>
        <begin position="77"/>
        <end position="115"/>
    </location>
</feature>
<dbReference type="AlphaFoldDB" id="A0AAD1W9Z1"/>
<evidence type="ECO:0000256" key="2">
    <source>
        <dbReference type="SAM" id="SignalP"/>
    </source>
</evidence>
<keyword evidence="1" id="KW-1133">Transmembrane helix</keyword>
<keyword evidence="5" id="KW-1185">Reference proteome</keyword>
<dbReference type="InterPro" id="IPR009030">
    <property type="entry name" value="Growth_fac_rcpt_cys_sf"/>
</dbReference>
<feature type="transmembrane region" description="Helical" evidence="1">
    <location>
        <begin position="261"/>
        <end position="287"/>
    </location>
</feature>
<dbReference type="SUPFAM" id="SSF57184">
    <property type="entry name" value="Growth factor receptor domain"/>
    <property type="match status" value="2"/>
</dbReference>
<organism evidence="4 5">
    <name type="scientific">Pelobates cultripes</name>
    <name type="common">Western spadefoot toad</name>
    <dbReference type="NCBI Taxonomy" id="61616"/>
    <lineage>
        <taxon>Eukaryota</taxon>
        <taxon>Metazoa</taxon>
        <taxon>Chordata</taxon>
        <taxon>Craniata</taxon>
        <taxon>Vertebrata</taxon>
        <taxon>Euteleostomi</taxon>
        <taxon>Amphibia</taxon>
        <taxon>Batrachia</taxon>
        <taxon>Anura</taxon>
        <taxon>Pelobatoidea</taxon>
        <taxon>Pelobatidae</taxon>
        <taxon>Pelobates</taxon>
    </lineage>
</organism>
<protein>
    <recommendedName>
        <fullName evidence="3">Tyrosine-protein kinase ephrin type A/B receptor-like domain-containing protein</fullName>
    </recommendedName>
</protein>
<dbReference type="Proteomes" id="UP001295444">
    <property type="component" value="Chromosome 06"/>
</dbReference>
<feature type="chain" id="PRO_5042148477" description="Tyrosine-protein kinase ephrin type A/B receptor-like domain-containing protein" evidence="2">
    <location>
        <begin position="20"/>
        <end position="344"/>
    </location>
</feature>
<evidence type="ECO:0000313" key="4">
    <source>
        <dbReference type="EMBL" id="CAH2299635.1"/>
    </source>
</evidence>
<evidence type="ECO:0000259" key="3">
    <source>
        <dbReference type="Pfam" id="PF07699"/>
    </source>
</evidence>
<dbReference type="EMBL" id="OW240917">
    <property type="protein sequence ID" value="CAH2299635.1"/>
    <property type="molecule type" value="Genomic_DNA"/>
</dbReference>
<sequence length="344" mass="36973">MRILCSVTGLCLLVCLVGSQLSTSVIPFLTSDVSTIDTNCSSVNTTQCTACPAGTFSSNDTEPCVCCRSGFCLDSSGCFPCSAGFYQPQPSQLTCLPCPEGFYSNTNQSTMCQSCPAGYYSNQTASVLCMDCDKGFFSSQENATSCQACLPGTFCNVTTCTSCTVCPNGQEAVNAGSPECSLCLPGTSKGPGQLFCVYCRDGEYQDKWGAERCEMCPAAHYCPSPDISPIACPEDAFCPEGSTAPRYCMETFLSKSGDTCVWSTLSFALLMLAVSLGLVICAGIICYRDRRILNRIRSFFPQRPFYVGPLRAQPDSSRTPLMGEQNLPGSMYVKYDSEPVYAGW</sequence>
<feature type="signal peptide" evidence="2">
    <location>
        <begin position="1"/>
        <end position="19"/>
    </location>
</feature>
<keyword evidence="1" id="KW-0812">Transmembrane</keyword>
<name>A0AAD1W9Z1_PELCU</name>
<evidence type="ECO:0000313" key="5">
    <source>
        <dbReference type="Proteomes" id="UP001295444"/>
    </source>
</evidence>
<gene>
    <name evidence="4" type="ORF">PECUL_23A046655</name>
</gene>
<evidence type="ECO:0000256" key="1">
    <source>
        <dbReference type="SAM" id="Phobius"/>
    </source>
</evidence>
<keyword evidence="2" id="KW-0732">Signal</keyword>
<dbReference type="InterPro" id="IPR011641">
    <property type="entry name" value="Tyr-kin_ephrin_A/B_rcpt-like"/>
</dbReference>
<dbReference type="SMART" id="SM01411">
    <property type="entry name" value="Ephrin_rec_like"/>
    <property type="match status" value="3"/>
</dbReference>
<dbReference type="Gene3D" id="2.10.50.10">
    <property type="entry name" value="Tumor Necrosis Factor Receptor, subunit A, domain 2"/>
    <property type="match status" value="2"/>
</dbReference>
<keyword evidence="1" id="KW-0472">Membrane</keyword>
<dbReference type="Pfam" id="PF07699">
    <property type="entry name" value="Ephrin_rec_like"/>
    <property type="match status" value="1"/>
</dbReference>
<reference evidence="4" key="1">
    <citation type="submission" date="2022-03" db="EMBL/GenBank/DDBJ databases">
        <authorList>
            <person name="Alioto T."/>
            <person name="Alioto T."/>
            <person name="Gomez Garrido J."/>
        </authorList>
    </citation>
    <scope>NUCLEOTIDE SEQUENCE</scope>
</reference>
<dbReference type="PANTHER" id="PTHR46967:SF1">
    <property type="entry name" value="KERATIN-ASSOCIATED PROTEIN 16-1-LIKE"/>
    <property type="match status" value="1"/>
</dbReference>
<accession>A0AAD1W9Z1</accession>